<keyword evidence="3" id="KW-1185">Reference proteome</keyword>
<reference evidence="2 3" key="1">
    <citation type="submission" date="2015-11" db="EMBL/GenBank/DDBJ databases">
        <authorList>
            <person name="Zhang Y."/>
            <person name="Guo Z."/>
        </authorList>
    </citation>
    <scope>NUCLEOTIDE SEQUENCE [LARGE SCALE GENOMIC DNA]</scope>
    <source>
        <strain evidence="2 3">KCTC 12086</strain>
    </source>
</reference>
<name>A0A0S2K0B4_9GAMM</name>
<dbReference type="RefSeq" id="WP_058029438.1">
    <property type="nucleotide sequence ID" value="NZ_CP013187.1"/>
</dbReference>
<evidence type="ECO:0000313" key="2">
    <source>
        <dbReference type="EMBL" id="ALO41723.1"/>
    </source>
</evidence>
<feature type="chain" id="PRO_5006600917" description="Porin" evidence="1">
    <location>
        <begin position="21"/>
        <end position="260"/>
    </location>
</feature>
<proteinExistence type="predicted"/>
<evidence type="ECO:0000313" key="3">
    <source>
        <dbReference type="Proteomes" id="UP000061457"/>
    </source>
</evidence>
<feature type="signal peptide" evidence="1">
    <location>
        <begin position="1"/>
        <end position="20"/>
    </location>
</feature>
<dbReference type="Proteomes" id="UP000061457">
    <property type="component" value="Chromosome I"/>
</dbReference>
<dbReference type="PATRIC" id="fig|161398.10.peg.1229"/>
<accession>A0A0S2K0B4</accession>
<dbReference type="Pfam" id="PF16956">
    <property type="entry name" value="Porin_7"/>
    <property type="match status" value="1"/>
</dbReference>
<gene>
    <name evidence="2" type="ORF">PP2015_1207</name>
</gene>
<dbReference type="AlphaFoldDB" id="A0A0S2K0B4"/>
<keyword evidence="1" id="KW-0732">Signal</keyword>
<protein>
    <recommendedName>
        <fullName evidence="4">Porin</fullName>
    </recommendedName>
</protein>
<sequence length="260" mass="29867">MKKLLTVAVIAAISSFSSLADESKQLFNQVNIADFPKGDNAYYLSSHYFFAPQQHSGVWDDFGYLNTDTNIQAAYLNYDNVTDIAVSGEWFATKEWFVFGGTEDISHIRNDAEIGFGYLFADKLKLSIRYQDRKYGSDQTMLKAEYNHQINEHDYVGVTLDTESDFDTWTLSGRYFKKLSGDQFISLDIDHEKDYYFNEDYTSAVVNYYMNRNLSFGLGSYDSDLGIQAKYFFNDKFHLGGSIIDFDAGEVYQLSFTAQY</sequence>
<dbReference type="EMBL" id="CP013187">
    <property type="protein sequence ID" value="ALO41723.1"/>
    <property type="molecule type" value="Genomic_DNA"/>
</dbReference>
<dbReference type="KEGG" id="pphe:PP2015_1207"/>
<evidence type="ECO:0008006" key="4">
    <source>
        <dbReference type="Google" id="ProtNLM"/>
    </source>
</evidence>
<dbReference type="InterPro" id="IPR031593">
    <property type="entry name" value="Porin_7"/>
</dbReference>
<dbReference type="OrthoDB" id="9802147at2"/>
<evidence type="ECO:0000256" key="1">
    <source>
        <dbReference type="SAM" id="SignalP"/>
    </source>
</evidence>
<organism evidence="2 3">
    <name type="scientific">Pseudoalteromonas phenolica</name>
    <dbReference type="NCBI Taxonomy" id="161398"/>
    <lineage>
        <taxon>Bacteria</taxon>
        <taxon>Pseudomonadati</taxon>
        <taxon>Pseudomonadota</taxon>
        <taxon>Gammaproteobacteria</taxon>
        <taxon>Alteromonadales</taxon>
        <taxon>Pseudoalteromonadaceae</taxon>
        <taxon>Pseudoalteromonas</taxon>
    </lineage>
</organism>